<evidence type="ECO:0000313" key="1">
    <source>
        <dbReference type="EMBL" id="SVE07850.1"/>
    </source>
</evidence>
<organism evidence="1">
    <name type="scientific">marine metagenome</name>
    <dbReference type="NCBI Taxonomy" id="408172"/>
    <lineage>
        <taxon>unclassified sequences</taxon>
        <taxon>metagenomes</taxon>
        <taxon>ecological metagenomes</taxon>
    </lineage>
</organism>
<feature type="non-terminal residue" evidence="1">
    <location>
        <position position="34"/>
    </location>
</feature>
<dbReference type="AlphaFoldDB" id="A0A383AJW3"/>
<proteinExistence type="predicted"/>
<gene>
    <name evidence="1" type="ORF">METZ01_LOCUS460704</name>
</gene>
<accession>A0A383AJW3</accession>
<sequence length="34" mass="3838">MTSKIVIKDATLKAAGPQKKMFKVVKLTNYRNVD</sequence>
<name>A0A383AJW3_9ZZZZ</name>
<dbReference type="EMBL" id="UINC01192617">
    <property type="protein sequence ID" value="SVE07850.1"/>
    <property type="molecule type" value="Genomic_DNA"/>
</dbReference>
<protein>
    <submittedName>
        <fullName evidence="1">Uncharacterized protein</fullName>
    </submittedName>
</protein>
<reference evidence="1" key="1">
    <citation type="submission" date="2018-05" db="EMBL/GenBank/DDBJ databases">
        <authorList>
            <person name="Lanie J.A."/>
            <person name="Ng W.-L."/>
            <person name="Kazmierczak K.M."/>
            <person name="Andrzejewski T.M."/>
            <person name="Davidsen T.M."/>
            <person name="Wayne K.J."/>
            <person name="Tettelin H."/>
            <person name="Glass J.I."/>
            <person name="Rusch D."/>
            <person name="Podicherti R."/>
            <person name="Tsui H.-C.T."/>
            <person name="Winkler M.E."/>
        </authorList>
    </citation>
    <scope>NUCLEOTIDE SEQUENCE</scope>
</reference>